<organism evidence="2 3">
    <name type="scientific">Panicum virgatum</name>
    <name type="common">Blackwell switchgrass</name>
    <dbReference type="NCBI Taxonomy" id="38727"/>
    <lineage>
        <taxon>Eukaryota</taxon>
        <taxon>Viridiplantae</taxon>
        <taxon>Streptophyta</taxon>
        <taxon>Embryophyta</taxon>
        <taxon>Tracheophyta</taxon>
        <taxon>Spermatophyta</taxon>
        <taxon>Magnoliopsida</taxon>
        <taxon>Liliopsida</taxon>
        <taxon>Poales</taxon>
        <taxon>Poaceae</taxon>
        <taxon>PACMAD clade</taxon>
        <taxon>Panicoideae</taxon>
        <taxon>Panicodae</taxon>
        <taxon>Paniceae</taxon>
        <taxon>Panicinae</taxon>
        <taxon>Panicum</taxon>
        <taxon>Panicum sect. Hiantes</taxon>
    </lineage>
</organism>
<sequence>MWGAARRRGACRQATAWLLQRMETSDGRRVPRSAPAGPRAVSPSPCTQRRGDSTRSTVRRWRGHGRACRWSSSTCYGRPSTTPSGSVRCSERRRAWEDVQGLKRPQGVTRGVPHLPPSPAPRRRPLYLSLPLCSPPFPFSWSVMVNHQRFPVGSFALAMAHAHHFFSSPAGNAIAAFVAVLWDIRKLYDEWFADEQDVHQSGLVFFRVGLTQMEVRQLTQMDWR</sequence>
<proteinExistence type="predicted"/>
<dbReference type="EMBL" id="CM029040">
    <property type="protein sequence ID" value="KAG2632135.1"/>
    <property type="molecule type" value="Genomic_DNA"/>
</dbReference>
<reference evidence="2" key="1">
    <citation type="submission" date="2020-05" db="EMBL/GenBank/DDBJ databases">
        <title>WGS assembly of Panicum virgatum.</title>
        <authorList>
            <person name="Lovell J.T."/>
            <person name="Jenkins J."/>
            <person name="Shu S."/>
            <person name="Juenger T.E."/>
            <person name="Schmutz J."/>
        </authorList>
    </citation>
    <scope>NUCLEOTIDE SEQUENCE</scope>
    <source>
        <strain evidence="2">AP13</strain>
    </source>
</reference>
<gene>
    <name evidence="2" type="ORF">PVAP13_2NG084238</name>
</gene>
<evidence type="ECO:0000313" key="2">
    <source>
        <dbReference type="EMBL" id="KAG2632135.1"/>
    </source>
</evidence>
<dbReference type="AlphaFoldDB" id="A0A8T0VCN2"/>
<keyword evidence="3" id="KW-1185">Reference proteome</keyword>
<protein>
    <submittedName>
        <fullName evidence="2">Uncharacterized protein</fullName>
    </submittedName>
</protein>
<evidence type="ECO:0000256" key="1">
    <source>
        <dbReference type="SAM" id="MobiDB-lite"/>
    </source>
</evidence>
<comment type="caution">
    <text evidence="2">The sequence shown here is derived from an EMBL/GenBank/DDBJ whole genome shotgun (WGS) entry which is preliminary data.</text>
</comment>
<evidence type="ECO:0000313" key="3">
    <source>
        <dbReference type="Proteomes" id="UP000823388"/>
    </source>
</evidence>
<feature type="region of interest" description="Disordered" evidence="1">
    <location>
        <begin position="23"/>
        <end position="60"/>
    </location>
</feature>
<accession>A0A8T0VCN2</accession>
<dbReference type="Proteomes" id="UP000823388">
    <property type="component" value="Chromosome 2N"/>
</dbReference>
<name>A0A8T0VCN2_PANVG</name>